<evidence type="ECO:0000313" key="4">
    <source>
        <dbReference type="Proteomes" id="UP000252174"/>
    </source>
</evidence>
<dbReference type="Proteomes" id="UP000252174">
    <property type="component" value="Unassembled WGS sequence"/>
</dbReference>
<dbReference type="InterPro" id="IPR008988">
    <property type="entry name" value="Transcriptional_repressor_C"/>
</dbReference>
<dbReference type="GO" id="GO:0046914">
    <property type="term" value="F:transition metal ion binding"/>
    <property type="evidence" value="ECO:0007669"/>
    <property type="project" value="InterPro"/>
</dbReference>
<keyword evidence="4" id="KW-1185">Reference proteome</keyword>
<reference evidence="3 4" key="1">
    <citation type="submission" date="2018-07" db="EMBL/GenBank/DDBJ databases">
        <title>Genomic Encyclopedia of Type Strains, Phase IV (KMG-IV): sequencing the most valuable type-strain genomes for metagenomic binning, comparative biology and taxonomic classification.</title>
        <authorList>
            <person name="Goeker M."/>
        </authorList>
    </citation>
    <scope>NUCLEOTIDE SEQUENCE [LARGE SCALE GENOMIC DNA]</scope>
    <source>
        <strain evidence="3 4">DSM 100911</strain>
    </source>
</reference>
<dbReference type="PANTHER" id="PTHR42954">
    <property type="entry name" value="FE(2+) TRANSPORT PROTEIN A"/>
    <property type="match status" value="1"/>
</dbReference>
<dbReference type="InterPro" id="IPR007167">
    <property type="entry name" value="Fe-transptr_FeoA-like"/>
</dbReference>
<dbReference type="AlphaFoldDB" id="A0A369AN32"/>
<evidence type="ECO:0000256" key="1">
    <source>
        <dbReference type="ARBA" id="ARBA00023004"/>
    </source>
</evidence>
<dbReference type="SUPFAM" id="SSF50037">
    <property type="entry name" value="C-terminal domain of transcriptional repressors"/>
    <property type="match status" value="1"/>
</dbReference>
<evidence type="ECO:0000259" key="2">
    <source>
        <dbReference type="SMART" id="SM00899"/>
    </source>
</evidence>
<dbReference type="RefSeq" id="WP_421781689.1">
    <property type="nucleotide sequence ID" value="NZ_QPJU01000002.1"/>
</dbReference>
<protein>
    <submittedName>
        <fullName evidence="3">Ferrous iron transport protein A</fullName>
    </submittedName>
</protein>
<feature type="domain" description="Ferrous iron transporter FeoA-like" evidence="2">
    <location>
        <begin position="21"/>
        <end position="99"/>
    </location>
</feature>
<name>A0A369AN32_9BURK</name>
<organism evidence="3 4">
    <name type="scientific">Extensimonas vulgaris</name>
    <dbReference type="NCBI Taxonomy" id="1031594"/>
    <lineage>
        <taxon>Bacteria</taxon>
        <taxon>Pseudomonadati</taxon>
        <taxon>Pseudomonadota</taxon>
        <taxon>Betaproteobacteria</taxon>
        <taxon>Burkholderiales</taxon>
        <taxon>Comamonadaceae</taxon>
        <taxon>Extensimonas</taxon>
    </lineage>
</organism>
<dbReference type="Pfam" id="PF04023">
    <property type="entry name" value="FeoA"/>
    <property type="match status" value="1"/>
</dbReference>
<evidence type="ECO:0000313" key="3">
    <source>
        <dbReference type="EMBL" id="RCX10792.1"/>
    </source>
</evidence>
<comment type="caution">
    <text evidence="3">The sequence shown here is derived from an EMBL/GenBank/DDBJ whole genome shotgun (WGS) entry which is preliminary data.</text>
</comment>
<proteinExistence type="predicted"/>
<accession>A0A369AN32</accession>
<dbReference type="EMBL" id="QPJU01000002">
    <property type="protein sequence ID" value="RCX10792.1"/>
    <property type="molecule type" value="Genomic_DNA"/>
</dbReference>
<dbReference type="PANTHER" id="PTHR42954:SF2">
    <property type="entry name" value="FE(2+) TRANSPORT PROTEIN A"/>
    <property type="match status" value="1"/>
</dbReference>
<gene>
    <name evidence="3" type="ORF">DFR45_102194</name>
</gene>
<dbReference type="SMART" id="SM00899">
    <property type="entry name" value="FeoA"/>
    <property type="match status" value="1"/>
</dbReference>
<dbReference type="Gene3D" id="2.30.30.90">
    <property type="match status" value="1"/>
</dbReference>
<dbReference type="InterPro" id="IPR052713">
    <property type="entry name" value="FeoA"/>
</dbReference>
<sequence length="103" mass="10725">MTAMNDGAVVAPDGAPPAPAVGLDALAKGVPAEVVALQPARDDEEREVLLRLMEIGFLPGEPVRVLARGFPGGDPLAVRVGQATFALRRPEAALVRVRPEPTP</sequence>
<keyword evidence="1" id="KW-0408">Iron</keyword>
<dbReference type="InterPro" id="IPR038157">
    <property type="entry name" value="FeoA_core_dom"/>
</dbReference>